<evidence type="ECO:0000313" key="3">
    <source>
        <dbReference type="Proteomes" id="UP000229498"/>
    </source>
</evidence>
<evidence type="ECO:0000313" key="2">
    <source>
        <dbReference type="EMBL" id="PJK27749.1"/>
    </source>
</evidence>
<reference evidence="2 3" key="1">
    <citation type="submission" date="2017-11" db="EMBL/GenBank/DDBJ databases">
        <title>Draft genome sequence of Rhizobiales bacterium SY3-13.</title>
        <authorList>
            <person name="Sun C."/>
        </authorList>
    </citation>
    <scope>NUCLEOTIDE SEQUENCE [LARGE SCALE GENOMIC DNA]</scope>
    <source>
        <strain evidence="2 3">SY3-13</strain>
    </source>
</reference>
<accession>A0A2M9FWD5</accession>
<sequence length="240" mass="26510">MPTFTRGDAEIHYEVHGDGPAAVLALAPGGMRSAVSYWPRMTWDPMARLADGYRVVAMDQRNAGSSKAPIRPTDGWATYRDDQLGLMDHLGIERFHVVGMCIGGSFIAELAHAAPERVASAVMLQPIGLDGDHRIFFDMFDGWAEEVKPQHPEASDDDFAAFRRNLFGGDDFLFSQGEAFIAKCPVPLLVMMGNDAYHPEATSRRVVQLAPDAMLVERWKEPEHIEAAAATIRQFLDAHS</sequence>
<keyword evidence="3" id="KW-1185">Reference proteome</keyword>
<protein>
    <submittedName>
        <fullName evidence="2">Alpha/beta hydrolase</fullName>
    </submittedName>
</protein>
<dbReference type="PANTHER" id="PTHR43433">
    <property type="entry name" value="HYDROLASE, ALPHA/BETA FOLD FAMILY PROTEIN"/>
    <property type="match status" value="1"/>
</dbReference>
<keyword evidence="2" id="KW-0378">Hydrolase</keyword>
<name>A0A2M9FWD5_9PROT</name>
<evidence type="ECO:0000259" key="1">
    <source>
        <dbReference type="Pfam" id="PF00561"/>
    </source>
</evidence>
<dbReference type="GO" id="GO:0016787">
    <property type="term" value="F:hydrolase activity"/>
    <property type="evidence" value="ECO:0007669"/>
    <property type="project" value="UniProtKB-KW"/>
</dbReference>
<dbReference type="InterPro" id="IPR000073">
    <property type="entry name" value="AB_hydrolase_1"/>
</dbReference>
<dbReference type="SUPFAM" id="SSF53474">
    <property type="entry name" value="alpha/beta-Hydrolases"/>
    <property type="match status" value="1"/>
</dbReference>
<dbReference type="InterPro" id="IPR050471">
    <property type="entry name" value="AB_hydrolase"/>
</dbReference>
<dbReference type="Gene3D" id="3.40.50.1820">
    <property type="entry name" value="alpha/beta hydrolase"/>
    <property type="match status" value="1"/>
</dbReference>
<comment type="caution">
    <text evidence="2">The sequence shown here is derived from an EMBL/GenBank/DDBJ whole genome shotgun (WGS) entry which is preliminary data.</text>
</comment>
<dbReference type="EMBL" id="PHIG01000054">
    <property type="protein sequence ID" value="PJK27749.1"/>
    <property type="molecule type" value="Genomic_DNA"/>
</dbReference>
<organism evidence="2 3">
    <name type="scientific">Minwuia thermotolerans</name>
    <dbReference type="NCBI Taxonomy" id="2056226"/>
    <lineage>
        <taxon>Bacteria</taxon>
        <taxon>Pseudomonadati</taxon>
        <taxon>Pseudomonadota</taxon>
        <taxon>Alphaproteobacteria</taxon>
        <taxon>Minwuiales</taxon>
        <taxon>Minwuiaceae</taxon>
        <taxon>Minwuia</taxon>
    </lineage>
</organism>
<dbReference type="PANTHER" id="PTHR43433:SF5">
    <property type="entry name" value="AB HYDROLASE-1 DOMAIN-CONTAINING PROTEIN"/>
    <property type="match status" value="1"/>
</dbReference>
<gene>
    <name evidence="2" type="ORF">CVT23_19885</name>
</gene>
<dbReference type="AlphaFoldDB" id="A0A2M9FWD5"/>
<dbReference type="OrthoDB" id="495620at2"/>
<dbReference type="RefSeq" id="WP_109795574.1">
    <property type="nucleotide sequence ID" value="NZ_PHIG01000054.1"/>
</dbReference>
<feature type="domain" description="AB hydrolase-1" evidence="1">
    <location>
        <begin position="46"/>
        <end position="150"/>
    </location>
</feature>
<dbReference type="Pfam" id="PF00561">
    <property type="entry name" value="Abhydrolase_1"/>
    <property type="match status" value="1"/>
</dbReference>
<dbReference type="Proteomes" id="UP000229498">
    <property type="component" value="Unassembled WGS sequence"/>
</dbReference>
<dbReference type="InterPro" id="IPR029058">
    <property type="entry name" value="AB_hydrolase_fold"/>
</dbReference>
<proteinExistence type="predicted"/>